<protein>
    <submittedName>
        <fullName evidence="2">Uncharacterized protein</fullName>
    </submittedName>
</protein>
<proteinExistence type="predicted"/>
<gene>
    <name evidence="2" type="ORF">GW590_10470</name>
</gene>
<keyword evidence="1" id="KW-0472">Membrane</keyword>
<evidence type="ECO:0000313" key="3">
    <source>
        <dbReference type="Proteomes" id="UP000585363"/>
    </source>
</evidence>
<feature type="transmembrane region" description="Helical" evidence="1">
    <location>
        <begin position="35"/>
        <end position="56"/>
    </location>
</feature>
<comment type="caution">
    <text evidence="2">The sequence shown here is derived from an EMBL/GenBank/DDBJ whole genome shotgun (WGS) entry which is preliminary data.</text>
</comment>
<evidence type="ECO:0000313" key="2">
    <source>
        <dbReference type="EMBL" id="NMP27290.1"/>
    </source>
</evidence>
<sequence length="112" mass="12171">MQWDVMMLIAVIIFIVGLFVATLNITLRTKGLKRLYWLFCSLLIGLGSLAVIYFLAFPEQPTLPVGNLSGEMPAALGLAGLVIRIGISAALIGFIVMAARRLILLSKKPDAR</sequence>
<dbReference type="AlphaFoldDB" id="A0A848MJN4"/>
<dbReference type="EMBL" id="JAADJU010000005">
    <property type="protein sequence ID" value="NMP27290.1"/>
    <property type="molecule type" value="Genomic_DNA"/>
</dbReference>
<reference evidence="2 3" key="2">
    <citation type="submission" date="2020-06" db="EMBL/GenBank/DDBJ databases">
        <title>Polyphasic characterization of a Rahnella strain isolated from tree sap.</title>
        <authorList>
            <person name="Kim I.S."/>
        </authorList>
    </citation>
    <scope>NUCLEOTIDE SEQUENCE [LARGE SCALE GENOMIC DNA]</scope>
    <source>
        <strain evidence="2 3">SAP-1</strain>
    </source>
</reference>
<evidence type="ECO:0000256" key="1">
    <source>
        <dbReference type="SAM" id="Phobius"/>
    </source>
</evidence>
<keyword evidence="1" id="KW-1133">Transmembrane helix</keyword>
<organism evidence="2 3">
    <name type="scientific">Rouxiella aceris</name>
    <dbReference type="NCBI Taxonomy" id="2703884"/>
    <lineage>
        <taxon>Bacteria</taxon>
        <taxon>Pseudomonadati</taxon>
        <taxon>Pseudomonadota</taxon>
        <taxon>Gammaproteobacteria</taxon>
        <taxon>Enterobacterales</taxon>
        <taxon>Yersiniaceae</taxon>
        <taxon>Rouxiella</taxon>
    </lineage>
</organism>
<feature type="transmembrane region" description="Helical" evidence="1">
    <location>
        <begin position="76"/>
        <end position="99"/>
    </location>
</feature>
<accession>A0A848MJN4</accession>
<name>A0A848MJN4_9GAMM</name>
<keyword evidence="3" id="KW-1185">Reference proteome</keyword>
<dbReference type="Proteomes" id="UP000585363">
    <property type="component" value="Unassembled WGS sequence"/>
</dbReference>
<keyword evidence="1" id="KW-0812">Transmembrane</keyword>
<feature type="transmembrane region" description="Helical" evidence="1">
    <location>
        <begin position="6"/>
        <end position="23"/>
    </location>
</feature>
<reference evidence="2 3" key="1">
    <citation type="submission" date="2020-01" db="EMBL/GenBank/DDBJ databases">
        <authorList>
            <person name="Lee S.D."/>
        </authorList>
    </citation>
    <scope>NUCLEOTIDE SEQUENCE [LARGE SCALE GENOMIC DNA]</scope>
    <source>
        <strain evidence="2 3">SAP-1</strain>
    </source>
</reference>